<dbReference type="FunFam" id="3.40.50.300:FF:001119">
    <property type="entry name" value="Iron-sulfur cluster carrier protein"/>
    <property type="match status" value="1"/>
</dbReference>
<reference evidence="10 11" key="1">
    <citation type="submission" date="2019-02" db="EMBL/GenBank/DDBJ databases">
        <title>Deep-cultivation of Planctomycetes and their phenomic and genomic characterization uncovers novel biology.</title>
        <authorList>
            <person name="Wiegand S."/>
            <person name="Jogler M."/>
            <person name="Boedeker C."/>
            <person name="Pinto D."/>
            <person name="Vollmers J."/>
            <person name="Rivas-Marin E."/>
            <person name="Kohn T."/>
            <person name="Peeters S.H."/>
            <person name="Heuer A."/>
            <person name="Rast P."/>
            <person name="Oberbeckmann S."/>
            <person name="Bunk B."/>
            <person name="Jeske O."/>
            <person name="Meyerdierks A."/>
            <person name="Storesund J.E."/>
            <person name="Kallscheuer N."/>
            <person name="Luecker S."/>
            <person name="Lage O.M."/>
            <person name="Pohl T."/>
            <person name="Merkel B.J."/>
            <person name="Hornburger P."/>
            <person name="Mueller R.-W."/>
            <person name="Bruemmer F."/>
            <person name="Labrenz M."/>
            <person name="Spormann A.M."/>
            <person name="Op den Camp H."/>
            <person name="Overmann J."/>
            <person name="Amann R."/>
            <person name="Jetten M.S.M."/>
            <person name="Mascher T."/>
            <person name="Medema M.H."/>
            <person name="Devos D.P."/>
            <person name="Kaster A.-K."/>
            <person name="Ovreas L."/>
            <person name="Rohde M."/>
            <person name="Galperin M.Y."/>
            <person name="Jogler C."/>
        </authorList>
    </citation>
    <scope>NUCLEOTIDE SEQUENCE [LARGE SCALE GENOMIC DNA]</scope>
    <source>
        <strain evidence="10 11">Mal48</strain>
    </source>
</reference>
<gene>
    <name evidence="10" type="primary">ylxH</name>
    <name evidence="10" type="ORF">Mal48_45080</name>
</gene>
<dbReference type="GO" id="GO:0016226">
    <property type="term" value="P:iron-sulfur cluster assembly"/>
    <property type="evidence" value="ECO:0007669"/>
    <property type="project" value="InterPro"/>
</dbReference>
<dbReference type="EMBL" id="CP036267">
    <property type="protein sequence ID" value="QDT35232.1"/>
    <property type="molecule type" value="Genomic_DNA"/>
</dbReference>
<dbReference type="InterPro" id="IPR033756">
    <property type="entry name" value="YlxH/NBP35"/>
</dbReference>
<comment type="similarity">
    <text evidence="1">In the N-terminal section; belongs to the MIP18 family.</text>
</comment>
<dbReference type="Gene3D" id="3.40.50.300">
    <property type="entry name" value="P-loop containing nucleotide triphosphate hydrolases"/>
    <property type="match status" value="1"/>
</dbReference>
<dbReference type="PROSITE" id="PS01215">
    <property type="entry name" value="MRP"/>
    <property type="match status" value="1"/>
</dbReference>
<dbReference type="InterPro" id="IPR000808">
    <property type="entry name" value="Mrp-like_CS"/>
</dbReference>
<dbReference type="SUPFAM" id="SSF52540">
    <property type="entry name" value="P-loop containing nucleoside triphosphate hydrolases"/>
    <property type="match status" value="1"/>
</dbReference>
<dbReference type="PANTHER" id="PTHR42961:SF2">
    <property type="entry name" value="IRON-SULFUR PROTEIN NUBPL"/>
    <property type="match status" value="1"/>
</dbReference>
<dbReference type="GO" id="GO:0140663">
    <property type="term" value="F:ATP-dependent FeS chaperone activity"/>
    <property type="evidence" value="ECO:0007669"/>
    <property type="project" value="InterPro"/>
</dbReference>
<dbReference type="GO" id="GO:0005524">
    <property type="term" value="F:ATP binding"/>
    <property type="evidence" value="ECO:0007669"/>
    <property type="project" value="UniProtKB-UniRule"/>
</dbReference>
<dbReference type="OrthoDB" id="9809679at2"/>
<dbReference type="InterPro" id="IPR019591">
    <property type="entry name" value="Mrp/NBP35_ATP-bd"/>
</dbReference>
<dbReference type="Proteomes" id="UP000315724">
    <property type="component" value="Chromosome"/>
</dbReference>
<protein>
    <recommendedName>
        <fullName evidence="8">Iron-sulfur cluster carrier protein</fullName>
    </recommendedName>
</protein>
<keyword evidence="8" id="KW-0378">Hydrolase</keyword>
<dbReference type="GO" id="GO:0016887">
    <property type="term" value="F:ATP hydrolysis activity"/>
    <property type="evidence" value="ECO:0007669"/>
    <property type="project" value="UniProtKB-UniRule"/>
</dbReference>
<evidence type="ECO:0000259" key="9">
    <source>
        <dbReference type="Pfam" id="PF01883"/>
    </source>
</evidence>
<evidence type="ECO:0000256" key="2">
    <source>
        <dbReference type="ARBA" id="ARBA00008205"/>
    </source>
</evidence>
<dbReference type="InterPro" id="IPR044304">
    <property type="entry name" value="NUBPL-like"/>
</dbReference>
<keyword evidence="5 8" id="KW-0067">ATP-binding</keyword>
<feature type="domain" description="MIP18 family-like" evidence="9">
    <location>
        <begin position="5"/>
        <end position="77"/>
    </location>
</feature>
<evidence type="ECO:0000256" key="6">
    <source>
        <dbReference type="ARBA" id="ARBA00023004"/>
    </source>
</evidence>
<dbReference type="Pfam" id="PF10609">
    <property type="entry name" value="ParA"/>
    <property type="match status" value="1"/>
</dbReference>
<accession>A0A517QUB3</accession>
<proteinExistence type="inferred from homology"/>
<feature type="binding site" evidence="8">
    <location>
        <begin position="104"/>
        <end position="111"/>
    </location>
    <ligand>
        <name>ATP</name>
        <dbReference type="ChEBI" id="CHEBI:30616"/>
    </ligand>
</feature>
<evidence type="ECO:0000313" key="11">
    <source>
        <dbReference type="Proteomes" id="UP000315724"/>
    </source>
</evidence>
<dbReference type="HAMAP" id="MF_02040">
    <property type="entry name" value="Mrp_NBP35"/>
    <property type="match status" value="1"/>
</dbReference>
<evidence type="ECO:0000256" key="7">
    <source>
        <dbReference type="ARBA" id="ARBA00023014"/>
    </source>
</evidence>
<dbReference type="GO" id="GO:0051539">
    <property type="term" value="F:4 iron, 4 sulfur cluster binding"/>
    <property type="evidence" value="ECO:0007669"/>
    <property type="project" value="TreeGrafter"/>
</dbReference>
<comment type="subunit">
    <text evidence="8">Homodimer.</text>
</comment>
<dbReference type="RefSeq" id="WP_145204465.1">
    <property type="nucleotide sequence ID" value="NZ_CP036267.1"/>
</dbReference>
<comment type="function">
    <text evidence="8">Binds and transfers iron-sulfur (Fe-S) clusters to target apoproteins. Can hydrolyze ATP.</text>
</comment>
<dbReference type="GO" id="GO:0046872">
    <property type="term" value="F:metal ion binding"/>
    <property type="evidence" value="ECO:0007669"/>
    <property type="project" value="UniProtKB-KW"/>
</dbReference>
<sequence length="355" mass="37583">MSTSADVESTLGAFVDPQFEIPLSQAKMLKGVTVEGAKATVKIELPTPAYPNQEQLKESLQSAVREKHADFEQVDVEITSVVRGKESGAKVGLKVKNVIAVGSGKGGVGKSTVAASLAYGLKHLGASVGLMDADVYGPSVPHLLGATGQPAMRQIQAPDGRTIERIVPIEVDGIKLMSMGFMVGEDQAIVWRGPMLHKALSQFLQQTEWGELDYLVVDMPPGTGDVALTLSQMVQLAGAVIVCTPQKIALLDAGKAISMFQTVKIPILGMVENMTGDIFGRGGAKTKAEEMGVAFLGEIPSASDVRIKGDEGKISALVDEESSAREAILEISSNVAMRIAKEIMKNPTMPTLEIL</sequence>
<comment type="similarity">
    <text evidence="8">Belongs to the Mrp/NBP35 ATP-binding proteins family.</text>
</comment>
<dbReference type="SUPFAM" id="SSF117916">
    <property type="entry name" value="Fe-S cluster assembly (FSCA) domain-like"/>
    <property type="match status" value="1"/>
</dbReference>
<evidence type="ECO:0000256" key="8">
    <source>
        <dbReference type="HAMAP-Rule" id="MF_02040"/>
    </source>
</evidence>
<dbReference type="InterPro" id="IPR027417">
    <property type="entry name" value="P-loop_NTPase"/>
</dbReference>
<evidence type="ECO:0000313" key="10">
    <source>
        <dbReference type="EMBL" id="QDT35232.1"/>
    </source>
</evidence>
<keyword evidence="6 8" id="KW-0408">Iron</keyword>
<dbReference type="Gene3D" id="3.30.300.130">
    <property type="entry name" value="Fe-S cluster assembly (FSCA)"/>
    <property type="match status" value="1"/>
</dbReference>
<keyword evidence="7 8" id="KW-0411">Iron-sulfur</keyword>
<comment type="similarity">
    <text evidence="2">In the C-terminal section; belongs to the Mrp/NBP35 ATP-binding proteins family.</text>
</comment>
<keyword evidence="11" id="KW-1185">Reference proteome</keyword>
<evidence type="ECO:0000256" key="3">
    <source>
        <dbReference type="ARBA" id="ARBA00022723"/>
    </source>
</evidence>
<evidence type="ECO:0000256" key="5">
    <source>
        <dbReference type="ARBA" id="ARBA00022840"/>
    </source>
</evidence>
<organism evidence="10 11">
    <name type="scientific">Thalassoglobus polymorphus</name>
    <dbReference type="NCBI Taxonomy" id="2527994"/>
    <lineage>
        <taxon>Bacteria</taxon>
        <taxon>Pseudomonadati</taxon>
        <taxon>Planctomycetota</taxon>
        <taxon>Planctomycetia</taxon>
        <taxon>Planctomycetales</taxon>
        <taxon>Planctomycetaceae</taxon>
        <taxon>Thalassoglobus</taxon>
    </lineage>
</organism>
<dbReference type="Pfam" id="PF01883">
    <property type="entry name" value="FeS_assembly_P"/>
    <property type="match status" value="1"/>
</dbReference>
<dbReference type="PANTHER" id="PTHR42961">
    <property type="entry name" value="IRON-SULFUR PROTEIN NUBPL"/>
    <property type="match status" value="1"/>
</dbReference>
<evidence type="ECO:0000256" key="4">
    <source>
        <dbReference type="ARBA" id="ARBA00022741"/>
    </source>
</evidence>
<evidence type="ECO:0000256" key="1">
    <source>
        <dbReference type="ARBA" id="ARBA00007352"/>
    </source>
</evidence>
<dbReference type="AlphaFoldDB" id="A0A517QUB3"/>
<keyword evidence="3 8" id="KW-0479">Metal-binding</keyword>
<dbReference type="InterPro" id="IPR034904">
    <property type="entry name" value="FSCA_dom_sf"/>
</dbReference>
<name>A0A517QUB3_9PLAN</name>
<dbReference type="CDD" id="cd02037">
    <property type="entry name" value="Mrp_NBP35"/>
    <property type="match status" value="1"/>
</dbReference>
<dbReference type="KEGG" id="tpol:Mal48_45080"/>
<dbReference type="InterPro" id="IPR002744">
    <property type="entry name" value="MIP18-like"/>
</dbReference>
<keyword evidence="4 8" id="KW-0547">Nucleotide-binding</keyword>